<dbReference type="NCBIfam" id="TIGR00361">
    <property type="entry name" value="ComEC_Rec2"/>
    <property type="match status" value="1"/>
</dbReference>
<dbReference type="InterPro" id="IPR004477">
    <property type="entry name" value="ComEC_N"/>
</dbReference>
<comment type="subcellular location">
    <subcellularLocation>
        <location evidence="1">Cell membrane</location>
        <topology evidence="1">Multi-pass membrane protein</topology>
    </subcellularLocation>
</comment>
<dbReference type="InterPro" id="IPR025405">
    <property type="entry name" value="DUF4131"/>
</dbReference>
<dbReference type="Gene3D" id="3.60.15.10">
    <property type="entry name" value="Ribonuclease Z/Hydroxyacylglutathione hydrolase-like"/>
    <property type="match status" value="1"/>
</dbReference>
<keyword evidence="5 6" id="KW-0472">Membrane</keyword>
<feature type="transmembrane region" description="Helical" evidence="6">
    <location>
        <begin position="477"/>
        <end position="498"/>
    </location>
</feature>
<dbReference type="InterPro" id="IPR004797">
    <property type="entry name" value="Competence_ComEC/Rec2"/>
</dbReference>
<sequence length="789" mass="87862">MRMEGTSAHRIRKWLPPVSVAFLLGILIGFRFSPSIYLLFLLLFPALISILLLIFRPFPGGGIFVLVTFLLVGAIMARLQAISQDDQVFLQLAQERKVAEIQGVVASQIFQGDHVYYFDLKVKRLTDLERDWGTNKKIRVLLPLGKEPDFERGAVVTILGKFRAAEGNKVQKGFLKDLFWEEEGPEILFYGFAGQAKITKKSGGLLAALLQFIHRRATLSFERYLGRDQAAFMRAMVLGDRSDLSEDLNNDFRDTGLFHIIAISGQHMTILSSLLFALLNSFPISRRAKVFLALLFIAFYGVLTGLGPSVFRSVVMAFVLMLGMVLGRERDMLSSISLSLVVLLAINPQLVFDVGLQLSFLATLGIVLLSPFFLERLERLPAWLAQIVAVSLASQLAVAPILAINFHRISLIALIGNVVVLPVIPPLLGAGVLSAALASLVIAFTRPLMLLMDFILRYLFWVVHLLAELPFSTLEIWSFGTGGALIYYLFLFSFFPVWQKIKLNSRQRRIVGVAVALLLLILLLAFFLFPETPPQALTVSVLDVGQGDSILIQSREGINILVDGGEDPWMAYEKLRKKGVRHLDLVILSHPHEDHLSGLLKVIEKLPVGAVLDGDSGSNSFPYQEFREIIEQKKIPYHVARRGDVLNMGPDLKLMVLWPDYPPASFDESPVNNLSVVVKLVYHKFSMLLSGDIEEEGQQQLVDEEAPLASVVFKVPHHGSIDALNQEFLEQVKPQIAVISVGGGNEFGHPSKKFLHTLESMGTRVLRTDLEGDIMLKTDGYRVEVFSGR</sequence>
<dbReference type="InterPro" id="IPR001279">
    <property type="entry name" value="Metallo-B-lactamas"/>
</dbReference>
<evidence type="ECO:0000256" key="2">
    <source>
        <dbReference type="ARBA" id="ARBA00022475"/>
    </source>
</evidence>
<evidence type="ECO:0000256" key="3">
    <source>
        <dbReference type="ARBA" id="ARBA00022692"/>
    </source>
</evidence>
<dbReference type="Pfam" id="PF03772">
    <property type="entry name" value="Competence"/>
    <property type="match status" value="1"/>
</dbReference>
<dbReference type="EMBL" id="BLRY01000036">
    <property type="protein sequence ID" value="GFP27445.1"/>
    <property type="molecule type" value="Genomic_DNA"/>
</dbReference>
<dbReference type="SUPFAM" id="SSF56281">
    <property type="entry name" value="Metallo-hydrolase/oxidoreductase"/>
    <property type="match status" value="1"/>
</dbReference>
<feature type="transmembrane region" description="Helical" evidence="6">
    <location>
        <begin position="381"/>
        <end position="403"/>
    </location>
</feature>
<keyword evidence="2" id="KW-1003">Cell membrane</keyword>
<dbReference type="SMART" id="SM00849">
    <property type="entry name" value="Lactamase_B"/>
    <property type="match status" value="1"/>
</dbReference>
<evidence type="ECO:0000313" key="8">
    <source>
        <dbReference type="EMBL" id="GFP27445.1"/>
    </source>
</evidence>
<dbReference type="PANTHER" id="PTHR30619">
    <property type="entry name" value="DNA INTERNALIZATION/COMPETENCE PROTEIN COMEC/REC2"/>
    <property type="match status" value="1"/>
</dbReference>
<name>A0A6V8P4D1_9ACTN</name>
<keyword evidence="3 6" id="KW-0812">Transmembrane</keyword>
<dbReference type="InterPro" id="IPR035681">
    <property type="entry name" value="ComA-like_MBL"/>
</dbReference>
<gene>
    <name evidence="8" type="ORF">HKBW3S33_00858</name>
</gene>
<protein>
    <submittedName>
        <fullName evidence="8">Competence protein ComEC</fullName>
    </submittedName>
</protein>
<feature type="transmembrane region" description="Helical" evidence="6">
    <location>
        <begin position="62"/>
        <end position="81"/>
    </location>
</feature>
<evidence type="ECO:0000313" key="9">
    <source>
        <dbReference type="Proteomes" id="UP000591948"/>
    </source>
</evidence>
<dbReference type="Pfam" id="PF13567">
    <property type="entry name" value="DUF4131"/>
    <property type="match status" value="1"/>
</dbReference>
<evidence type="ECO:0000256" key="1">
    <source>
        <dbReference type="ARBA" id="ARBA00004651"/>
    </source>
</evidence>
<dbReference type="NCBIfam" id="TIGR00360">
    <property type="entry name" value="ComEC_N-term"/>
    <property type="match status" value="1"/>
</dbReference>
<feature type="transmembrane region" description="Helical" evidence="6">
    <location>
        <begin position="409"/>
        <end position="442"/>
    </location>
</feature>
<dbReference type="CDD" id="cd07731">
    <property type="entry name" value="ComA-like_MBL-fold"/>
    <property type="match status" value="1"/>
</dbReference>
<proteinExistence type="predicted"/>
<dbReference type="AlphaFoldDB" id="A0A6V8P4D1"/>
<organism evidence="8 9">
    <name type="scientific">Candidatus Hakubella thermalkaliphila</name>
    <dbReference type="NCBI Taxonomy" id="2754717"/>
    <lineage>
        <taxon>Bacteria</taxon>
        <taxon>Bacillati</taxon>
        <taxon>Actinomycetota</taxon>
        <taxon>Actinomycetota incertae sedis</taxon>
        <taxon>Candidatus Hakubellales</taxon>
        <taxon>Candidatus Hakubellaceae</taxon>
        <taxon>Candidatus Hakubella</taxon>
    </lineage>
</organism>
<evidence type="ECO:0000256" key="6">
    <source>
        <dbReference type="SAM" id="Phobius"/>
    </source>
</evidence>
<dbReference type="GO" id="GO:0005886">
    <property type="term" value="C:plasma membrane"/>
    <property type="evidence" value="ECO:0007669"/>
    <property type="project" value="UniProtKB-SubCell"/>
</dbReference>
<dbReference type="InterPro" id="IPR052159">
    <property type="entry name" value="Competence_DNA_uptake"/>
</dbReference>
<feature type="transmembrane region" description="Helical" evidence="6">
    <location>
        <begin position="356"/>
        <end position="374"/>
    </location>
</feature>
<feature type="domain" description="Metallo-beta-lactamase" evidence="7">
    <location>
        <begin position="546"/>
        <end position="743"/>
    </location>
</feature>
<feature type="transmembrane region" description="Helical" evidence="6">
    <location>
        <begin position="257"/>
        <end position="279"/>
    </location>
</feature>
<dbReference type="Proteomes" id="UP000591948">
    <property type="component" value="Unassembled WGS sequence"/>
</dbReference>
<dbReference type="GO" id="GO:0030420">
    <property type="term" value="P:establishment of competence for transformation"/>
    <property type="evidence" value="ECO:0007669"/>
    <property type="project" value="InterPro"/>
</dbReference>
<feature type="transmembrane region" description="Helical" evidence="6">
    <location>
        <begin position="36"/>
        <end position="55"/>
    </location>
</feature>
<evidence type="ECO:0000259" key="7">
    <source>
        <dbReference type="SMART" id="SM00849"/>
    </source>
</evidence>
<comment type="caution">
    <text evidence="8">The sequence shown here is derived from an EMBL/GenBank/DDBJ whole genome shotgun (WGS) entry which is preliminary data.</text>
</comment>
<keyword evidence="4 6" id="KW-1133">Transmembrane helix</keyword>
<accession>A0A6V8P4D1</accession>
<feature type="transmembrane region" description="Helical" evidence="6">
    <location>
        <begin position="12"/>
        <end position="30"/>
    </location>
</feature>
<evidence type="ECO:0000256" key="5">
    <source>
        <dbReference type="ARBA" id="ARBA00023136"/>
    </source>
</evidence>
<feature type="transmembrane region" description="Helical" evidence="6">
    <location>
        <begin position="286"/>
        <end position="303"/>
    </location>
</feature>
<keyword evidence="9" id="KW-1185">Reference proteome</keyword>
<reference evidence="8 9" key="1">
    <citation type="journal article" date="2020" name="Front. Microbiol.">
        <title>Single-cell genomics of novel Actinobacteria with the Wood-Ljungdahl pathway discovered in a serpentinizing system.</title>
        <authorList>
            <person name="Merino N."/>
            <person name="Kawai M."/>
            <person name="Boyd E.S."/>
            <person name="Colman D.R."/>
            <person name="McGlynn S.E."/>
            <person name="Nealson K.H."/>
            <person name="Kurokawa K."/>
            <person name="Hongoh Y."/>
        </authorList>
    </citation>
    <scope>NUCLEOTIDE SEQUENCE [LARGE SCALE GENOMIC DNA]</scope>
    <source>
        <strain evidence="8 9">S33</strain>
    </source>
</reference>
<feature type="transmembrane region" description="Helical" evidence="6">
    <location>
        <begin position="510"/>
        <end position="529"/>
    </location>
</feature>
<evidence type="ECO:0000256" key="4">
    <source>
        <dbReference type="ARBA" id="ARBA00022989"/>
    </source>
</evidence>
<dbReference type="PANTHER" id="PTHR30619:SF1">
    <property type="entry name" value="RECOMBINATION PROTEIN 2"/>
    <property type="match status" value="1"/>
</dbReference>
<dbReference type="Pfam" id="PF00753">
    <property type="entry name" value="Lactamase_B"/>
    <property type="match status" value="1"/>
</dbReference>
<dbReference type="InterPro" id="IPR036866">
    <property type="entry name" value="RibonucZ/Hydroxyglut_hydro"/>
</dbReference>